<reference evidence="2 3" key="1">
    <citation type="submission" date="2019-09" db="EMBL/GenBank/DDBJ databases">
        <title>Goodfellowia gen. nov., a new genus of the Pseudonocardineae related to Actinoalloteichus, containing Goodfellowia coeruleoviolacea gen. nov., comb. nov. gen. nov., comb. nov.</title>
        <authorList>
            <person name="Labeda D."/>
        </authorList>
    </citation>
    <scope>NUCLEOTIDE SEQUENCE [LARGE SCALE GENOMIC DNA]</scope>
    <source>
        <strain evidence="2 3">AN110305</strain>
    </source>
</reference>
<keyword evidence="3" id="KW-1185">Reference proteome</keyword>
<dbReference type="InterPro" id="IPR043917">
    <property type="entry name" value="DUF5753"/>
</dbReference>
<evidence type="ECO:0000313" key="2">
    <source>
        <dbReference type="EMBL" id="KAA2258760.1"/>
    </source>
</evidence>
<proteinExistence type="predicted"/>
<dbReference type="OrthoDB" id="3687959at2"/>
<dbReference type="SMART" id="SM00530">
    <property type="entry name" value="HTH_XRE"/>
    <property type="match status" value="1"/>
</dbReference>
<dbReference type="Proteomes" id="UP000323454">
    <property type="component" value="Unassembled WGS sequence"/>
</dbReference>
<evidence type="ECO:0000313" key="3">
    <source>
        <dbReference type="Proteomes" id="UP000323454"/>
    </source>
</evidence>
<feature type="domain" description="HTH cro/C1-type" evidence="1">
    <location>
        <begin position="17"/>
        <end position="71"/>
    </location>
</feature>
<dbReference type="InterPro" id="IPR001387">
    <property type="entry name" value="Cro/C1-type_HTH"/>
</dbReference>
<dbReference type="RefSeq" id="WP_149851760.1">
    <property type="nucleotide sequence ID" value="NZ_VUOB01000041.1"/>
</dbReference>
<dbReference type="GO" id="GO:0003677">
    <property type="term" value="F:DNA binding"/>
    <property type="evidence" value="ECO:0007669"/>
    <property type="project" value="InterPro"/>
</dbReference>
<dbReference type="SUPFAM" id="SSF47413">
    <property type="entry name" value="lambda repressor-like DNA-binding domains"/>
    <property type="match status" value="1"/>
</dbReference>
<evidence type="ECO:0000259" key="1">
    <source>
        <dbReference type="PROSITE" id="PS50943"/>
    </source>
</evidence>
<organism evidence="2 3">
    <name type="scientific">Solihabitans fulvus</name>
    <dbReference type="NCBI Taxonomy" id="1892852"/>
    <lineage>
        <taxon>Bacteria</taxon>
        <taxon>Bacillati</taxon>
        <taxon>Actinomycetota</taxon>
        <taxon>Actinomycetes</taxon>
        <taxon>Pseudonocardiales</taxon>
        <taxon>Pseudonocardiaceae</taxon>
        <taxon>Solihabitans</taxon>
    </lineage>
</organism>
<dbReference type="Pfam" id="PF13560">
    <property type="entry name" value="HTH_31"/>
    <property type="match status" value="1"/>
</dbReference>
<gene>
    <name evidence="2" type="ORF">F0L68_23300</name>
</gene>
<dbReference type="CDD" id="cd00093">
    <property type="entry name" value="HTH_XRE"/>
    <property type="match status" value="1"/>
</dbReference>
<dbReference type="Gene3D" id="1.10.260.40">
    <property type="entry name" value="lambda repressor-like DNA-binding domains"/>
    <property type="match status" value="1"/>
</dbReference>
<protein>
    <submittedName>
        <fullName evidence="2">Helix-turn-helix domain-containing protein</fullName>
    </submittedName>
</protein>
<comment type="caution">
    <text evidence="2">The sequence shown here is derived from an EMBL/GenBank/DDBJ whole genome shotgun (WGS) entry which is preliminary data.</text>
</comment>
<dbReference type="EMBL" id="VUOB01000041">
    <property type="protein sequence ID" value="KAA2258760.1"/>
    <property type="molecule type" value="Genomic_DNA"/>
</dbReference>
<dbReference type="PROSITE" id="PS50943">
    <property type="entry name" value="HTH_CROC1"/>
    <property type="match status" value="1"/>
</dbReference>
<reference evidence="2 3" key="2">
    <citation type="submission" date="2019-09" db="EMBL/GenBank/DDBJ databases">
        <authorList>
            <person name="Jin C."/>
        </authorList>
    </citation>
    <scope>NUCLEOTIDE SEQUENCE [LARGE SCALE GENOMIC DNA]</scope>
    <source>
        <strain evidence="2 3">AN110305</strain>
    </source>
</reference>
<name>A0A5B2X6B2_9PSEU</name>
<dbReference type="Pfam" id="PF19054">
    <property type="entry name" value="DUF5753"/>
    <property type="match status" value="1"/>
</dbReference>
<dbReference type="InterPro" id="IPR010982">
    <property type="entry name" value="Lambda_DNA-bd_dom_sf"/>
</dbReference>
<sequence>MPELDPTVRGEELGAELRRLRESAGLSLNDAAATIDASASKLSRIENAKIGVVPTDVAGLLATYGVRGKERSDLLDLAHSVEKRGWLRPHNTPFEAQMRTLHNLESRAAAITRVEVTFVPGLLQTIEYMYAVMRPAGVIDEKEVESRVVTRLGRQSVLRRPNAPNFLAIIDETVLQRQIGGPDVMRAQLRYLIEAANRPNIVIRIIPASVPVHLGLDGAFTRFHFVDREGVVYLENRTTVVLLEEKEETGYYDWLVRSLLTVALNAEESKALLAILVD</sequence>
<accession>A0A5B2X6B2</accession>
<dbReference type="AlphaFoldDB" id="A0A5B2X6B2"/>